<name>A0A656HEE5_THINJ</name>
<gene>
    <name evidence="1" type="ORF">Thini_2751</name>
</gene>
<evidence type="ECO:0000313" key="2">
    <source>
        <dbReference type="Proteomes" id="UP000005317"/>
    </source>
</evidence>
<evidence type="ECO:0000313" key="1">
    <source>
        <dbReference type="EMBL" id="EIJ35288.1"/>
    </source>
</evidence>
<sequence length="180" mass="21130">MLLISEEITQDEIFRLLNKHFPNVENHDKFISLGSNWPFLPFTGLKITLFEKENFIELDYEAGFSTKDKETAKNKRTEILGILENEYPFIEFYSDGMGEALSAVMFSARYHISLGSAITSNKIFSETNKFYTACTEARDKYLVPEQQRISPYDEEQLDYIRRLYPYKSMDHIREAHPNRS</sequence>
<dbReference type="EMBL" id="JH651384">
    <property type="protein sequence ID" value="EIJ35288.1"/>
    <property type="molecule type" value="Genomic_DNA"/>
</dbReference>
<proteinExistence type="predicted"/>
<dbReference type="RefSeq" id="WP_002709195.1">
    <property type="nucleotide sequence ID" value="NZ_JH651384.1"/>
</dbReference>
<keyword evidence="2" id="KW-1185">Reference proteome</keyword>
<organism evidence="1 2">
    <name type="scientific">Thiothrix nivea (strain ATCC 35100 / DSM 5205 / JP2)</name>
    <dbReference type="NCBI Taxonomy" id="870187"/>
    <lineage>
        <taxon>Bacteria</taxon>
        <taxon>Pseudomonadati</taxon>
        <taxon>Pseudomonadota</taxon>
        <taxon>Gammaproteobacteria</taxon>
        <taxon>Thiotrichales</taxon>
        <taxon>Thiotrichaceae</taxon>
        <taxon>Thiothrix</taxon>
    </lineage>
</organism>
<dbReference type="AlphaFoldDB" id="A0A656HEE5"/>
<accession>A0A656HEE5</accession>
<protein>
    <submittedName>
        <fullName evidence="1">Uncharacterized protein</fullName>
    </submittedName>
</protein>
<reference evidence="2" key="1">
    <citation type="journal article" date="2011" name="Stand. Genomic Sci.">
        <title>Genome sequence of the filamentous, gliding Thiothrix nivea neotype strain (JP2(T)).</title>
        <authorList>
            <person name="Lapidus A."/>
            <person name="Nolan M."/>
            <person name="Lucas S."/>
            <person name="Glavina Del Rio T."/>
            <person name="Tice H."/>
            <person name="Cheng J.F."/>
            <person name="Tapia R."/>
            <person name="Han C."/>
            <person name="Goodwin L."/>
            <person name="Pitluck S."/>
            <person name="Liolios K."/>
            <person name="Pagani I."/>
            <person name="Ivanova N."/>
            <person name="Huntemann M."/>
            <person name="Mavromatis K."/>
            <person name="Mikhailova N."/>
            <person name="Pati A."/>
            <person name="Chen A."/>
            <person name="Palaniappan K."/>
            <person name="Land M."/>
            <person name="Brambilla E.M."/>
            <person name="Rohde M."/>
            <person name="Abt B."/>
            <person name="Verbarg S."/>
            <person name="Goker M."/>
            <person name="Bristow J."/>
            <person name="Eisen J.A."/>
            <person name="Markowitz V."/>
            <person name="Hugenholtz P."/>
            <person name="Kyrpides N.C."/>
            <person name="Klenk H.P."/>
            <person name="Woyke T."/>
        </authorList>
    </citation>
    <scope>NUCLEOTIDE SEQUENCE [LARGE SCALE GENOMIC DNA]</scope>
    <source>
        <strain evidence="2">ATCC 35100 / DSM 5205 / JP2</strain>
    </source>
</reference>
<dbReference type="Proteomes" id="UP000005317">
    <property type="component" value="Unassembled WGS sequence"/>
</dbReference>